<evidence type="ECO:0000256" key="3">
    <source>
        <dbReference type="SAM" id="MobiDB-lite"/>
    </source>
</evidence>
<dbReference type="SMART" id="SM00228">
    <property type="entry name" value="PDZ"/>
    <property type="match status" value="1"/>
</dbReference>
<evidence type="ECO:0000313" key="7">
    <source>
        <dbReference type="Proteomes" id="UP000563898"/>
    </source>
</evidence>
<dbReference type="InterPro" id="IPR001478">
    <property type="entry name" value="PDZ"/>
</dbReference>
<dbReference type="InterPro" id="IPR001940">
    <property type="entry name" value="Peptidase_S1C"/>
</dbReference>
<sequence length="541" mass="55228">MDSDASQPDASQPKSSQPDSSPTPESPTPAAPRTEARPSTPATQWSAPAADEAGGAPGSGPGSDKASRVVRHAPVSPATAQVFGRPSGVAGSFAPGAAVPDRPAPAVGPPDPVLAEAFGRPDGSDETLQRDPLATYGTPDEPAPPADPWRDPESPATLARPAVAESAPANPSAPGPKLGIREVLLGRRIAWHALAALAVIALLIGVVGGLMGRFTAEVAAPLNSNTVELSTQGDDNGDAPRSSVARVAQAVEKSVVAVDVRLSNGSATGSGFVIDRNGYILTNNHVISLAASDRTAKLEVVFSDRNRVPARIVGRDPKTDVAVLKVDNVDNLTVAQLGDSNDLQIGEEVVAFGSPLGLDRTVTSGIVSALHRAVPLRPDSESDTDAVIDAIQTDAAINPGNSGGPLVDAQAKVVGINTAGLVPGGGSIGLGFAIPIGEAVPIAQALIRDGKVNHPQIGVNASDVRNDRVLGAQIRNVVAGGPAAQAGLRENDVIVSFNGRTIESADELTVAVRTAKIGEPVKFTYWRDGRTFEGTMTPASD</sequence>
<dbReference type="AlphaFoldDB" id="A0A846WHI0"/>
<feature type="compositionally biased region" description="Pro residues" evidence="3">
    <location>
        <begin position="102"/>
        <end position="112"/>
    </location>
</feature>
<evidence type="ECO:0000313" key="6">
    <source>
        <dbReference type="EMBL" id="NKY01114.1"/>
    </source>
</evidence>
<dbReference type="Pfam" id="PF13365">
    <property type="entry name" value="Trypsin_2"/>
    <property type="match status" value="1"/>
</dbReference>
<dbReference type="InterPro" id="IPR036034">
    <property type="entry name" value="PDZ_sf"/>
</dbReference>
<dbReference type="PANTHER" id="PTHR43343:SF3">
    <property type="entry name" value="PROTEASE DO-LIKE 8, CHLOROPLASTIC"/>
    <property type="match status" value="1"/>
</dbReference>
<dbReference type="Proteomes" id="UP000563898">
    <property type="component" value="Unassembled WGS sequence"/>
</dbReference>
<feature type="region of interest" description="Disordered" evidence="3">
    <location>
        <begin position="1"/>
        <end position="177"/>
    </location>
</feature>
<feature type="compositionally biased region" description="Low complexity" evidence="3">
    <location>
        <begin position="1"/>
        <end position="23"/>
    </location>
</feature>
<evidence type="ECO:0000256" key="4">
    <source>
        <dbReference type="SAM" id="Phobius"/>
    </source>
</evidence>
<comment type="caution">
    <text evidence="6">The sequence shown here is derived from an EMBL/GenBank/DDBJ whole genome shotgun (WGS) entry which is preliminary data.</text>
</comment>
<dbReference type="EMBL" id="JAAXPC010000003">
    <property type="protein sequence ID" value="NKY01114.1"/>
    <property type="molecule type" value="Genomic_DNA"/>
</dbReference>
<keyword evidence="1" id="KW-0645">Protease</keyword>
<feature type="transmembrane region" description="Helical" evidence="4">
    <location>
        <begin position="189"/>
        <end position="211"/>
    </location>
</feature>
<name>A0A846WHI0_9ACTN</name>
<reference evidence="6 7" key="1">
    <citation type="submission" date="2020-04" db="EMBL/GenBank/DDBJ databases">
        <title>MicrobeNet Type strains.</title>
        <authorList>
            <person name="Nicholson A.C."/>
        </authorList>
    </citation>
    <scope>NUCLEOTIDE SEQUENCE [LARGE SCALE GENOMIC DNA]</scope>
    <source>
        <strain evidence="6 7">ATCC BAA-14</strain>
    </source>
</reference>
<dbReference type="Gene3D" id="2.40.10.120">
    <property type="match status" value="1"/>
</dbReference>
<dbReference type="GO" id="GO:0006508">
    <property type="term" value="P:proteolysis"/>
    <property type="evidence" value="ECO:0007669"/>
    <property type="project" value="UniProtKB-KW"/>
</dbReference>
<dbReference type="InterPro" id="IPR051201">
    <property type="entry name" value="Chloro_Bact_Ser_Proteases"/>
</dbReference>
<keyword evidence="4" id="KW-1133">Transmembrane helix</keyword>
<keyword evidence="4" id="KW-0472">Membrane</keyword>
<dbReference type="PANTHER" id="PTHR43343">
    <property type="entry name" value="PEPTIDASE S12"/>
    <property type="match status" value="1"/>
</dbReference>
<dbReference type="RefSeq" id="WP_094602298.1">
    <property type="nucleotide sequence ID" value="NZ_CP085887.1"/>
</dbReference>
<dbReference type="SUPFAM" id="SSF50156">
    <property type="entry name" value="PDZ domain-like"/>
    <property type="match status" value="1"/>
</dbReference>
<keyword evidence="2" id="KW-0378">Hydrolase</keyword>
<protein>
    <submittedName>
        <fullName evidence="6">PDZ domain-containing protein</fullName>
    </submittedName>
</protein>
<evidence type="ECO:0000256" key="2">
    <source>
        <dbReference type="ARBA" id="ARBA00022801"/>
    </source>
</evidence>
<accession>A0A846WHI0</accession>
<feature type="compositionally biased region" description="Low complexity" evidence="3">
    <location>
        <begin position="31"/>
        <end position="54"/>
    </location>
</feature>
<dbReference type="CDD" id="cd06779">
    <property type="entry name" value="cpPDZ_Deg_HtrA-like"/>
    <property type="match status" value="1"/>
</dbReference>
<evidence type="ECO:0000259" key="5">
    <source>
        <dbReference type="PROSITE" id="PS50106"/>
    </source>
</evidence>
<dbReference type="InterPro" id="IPR009003">
    <property type="entry name" value="Peptidase_S1_PA"/>
</dbReference>
<organism evidence="6 7">
    <name type="scientific">Gordonia polyisoprenivorans</name>
    <dbReference type="NCBI Taxonomy" id="84595"/>
    <lineage>
        <taxon>Bacteria</taxon>
        <taxon>Bacillati</taxon>
        <taxon>Actinomycetota</taxon>
        <taxon>Actinomycetes</taxon>
        <taxon>Mycobacteriales</taxon>
        <taxon>Gordoniaceae</taxon>
        <taxon>Gordonia</taxon>
    </lineage>
</organism>
<dbReference type="GO" id="GO:0004252">
    <property type="term" value="F:serine-type endopeptidase activity"/>
    <property type="evidence" value="ECO:0007669"/>
    <property type="project" value="InterPro"/>
</dbReference>
<dbReference type="PRINTS" id="PR00834">
    <property type="entry name" value="PROTEASES2C"/>
</dbReference>
<dbReference type="SUPFAM" id="SSF50494">
    <property type="entry name" value="Trypsin-like serine proteases"/>
    <property type="match status" value="1"/>
</dbReference>
<gene>
    <name evidence="6" type="ORF">HGA05_05965</name>
</gene>
<evidence type="ECO:0000256" key="1">
    <source>
        <dbReference type="ARBA" id="ARBA00022670"/>
    </source>
</evidence>
<dbReference type="Pfam" id="PF13180">
    <property type="entry name" value="PDZ_2"/>
    <property type="match status" value="1"/>
</dbReference>
<feature type="domain" description="PDZ" evidence="5">
    <location>
        <begin position="446"/>
        <end position="529"/>
    </location>
</feature>
<proteinExistence type="predicted"/>
<keyword evidence="4" id="KW-0812">Transmembrane</keyword>
<dbReference type="PROSITE" id="PS50106">
    <property type="entry name" value="PDZ"/>
    <property type="match status" value="1"/>
</dbReference>
<dbReference type="Gene3D" id="2.30.42.10">
    <property type="match status" value="1"/>
</dbReference>